<dbReference type="InterPro" id="IPR051084">
    <property type="entry name" value="H+-coupled_symporters"/>
</dbReference>
<dbReference type="AlphaFoldDB" id="A0A5E4RGR9"/>
<feature type="transmembrane region" description="Helical" evidence="5">
    <location>
        <begin position="65"/>
        <end position="84"/>
    </location>
</feature>
<sequence length="94" mass="9965">MQSWTQSHLRNRDTLKGIGINITEVFPLRIRATGLAIVYGLGVSVLGGFAQFIATWPIGVTGSKLAPAGYVIAVSPVSMVAVFMSREMKGTALA</sequence>
<dbReference type="GO" id="GO:0015293">
    <property type="term" value="F:symporter activity"/>
    <property type="evidence" value="ECO:0007669"/>
    <property type="project" value="UniProtKB-KW"/>
</dbReference>
<dbReference type="EMBL" id="CABPSH010000001">
    <property type="protein sequence ID" value="VVD62043.1"/>
    <property type="molecule type" value="Genomic_DNA"/>
</dbReference>
<keyword evidence="5" id="KW-1133">Transmembrane helix</keyword>
<dbReference type="InterPro" id="IPR036259">
    <property type="entry name" value="MFS_trans_sf"/>
</dbReference>
<proteinExistence type="predicted"/>
<dbReference type="SUPFAM" id="SSF103473">
    <property type="entry name" value="MFS general substrate transporter"/>
    <property type="match status" value="1"/>
</dbReference>
<keyword evidence="7" id="KW-1185">Reference proteome</keyword>
<evidence type="ECO:0000256" key="2">
    <source>
        <dbReference type="ARBA" id="ARBA00022448"/>
    </source>
</evidence>
<keyword evidence="3" id="KW-1003">Cell membrane</keyword>
<dbReference type="PANTHER" id="PTHR43528">
    <property type="entry name" value="ALPHA-KETOGLUTARATE PERMEASE"/>
    <property type="match status" value="1"/>
</dbReference>
<reference evidence="6 7" key="1">
    <citation type="submission" date="2019-08" db="EMBL/GenBank/DDBJ databases">
        <authorList>
            <person name="Peeters C."/>
        </authorList>
    </citation>
    <scope>NUCLEOTIDE SEQUENCE [LARGE SCALE GENOMIC DNA]</scope>
    <source>
        <strain evidence="6 7">LMG 31012</strain>
    </source>
</reference>
<keyword evidence="4" id="KW-0769">Symport</keyword>
<organism evidence="6 7">
    <name type="scientific">Pandoraea eparura</name>
    <dbReference type="NCBI Taxonomy" id="2508291"/>
    <lineage>
        <taxon>Bacteria</taxon>
        <taxon>Pseudomonadati</taxon>
        <taxon>Pseudomonadota</taxon>
        <taxon>Betaproteobacteria</taxon>
        <taxon>Burkholderiales</taxon>
        <taxon>Burkholderiaceae</taxon>
        <taxon>Pandoraea</taxon>
    </lineage>
</organism>
<evidence type="ECO:0000256" key="3">
    <source>
        <dbReference type="ARBA" id="ARBA00022475"/>
    </source>
</evidence>
<evidence type="ECO:0000313" key="7">
    <source>
        <dbReference type="Proteomes" id="UP000400981"/>
    </source>
</evidence>
<dbReference type="PANTHER" id="PTHR43528:SF1">
    <property type="entry name" value="ALPHA-KETOGLUTARATE PERMEASE"/>
    <property type="match status" value="1"/>
</dbReference>
<comment type="subcellular location">
    <subcellularLocation>
        <location evidence="1">Cell membrane</location>
        <topology evidence="1">Multi-pass membrane protein</topology>
    </subcellularLocation>
</comment>
<protein>
    <submittedName>
        <fullName evidence="6">Proline/betaine transporter</fullName>
    </submittedName>
</protein>
<keyword evidence="5" id="KW-0472">Membrane</keyword>
<evidence type="ECO:0000256" key="5">
    <source>
        <dbReference type="SAM" id="Phobius"/>
    </source>
</evidence>
<name>A0A5E4RGR9_9BURK</name>
<dbReference type="Proteomes" id="UP000400981">
    <property type="component" value="Unassembled WGS sequence"/>
</dbReference>
<accession>A0A5E4RGR9</accession>
<evidence type="ECO:0000256" key="1">
    <source>
        <dbReference type="ARBA" id="ARBA00004651"/>
    </source>
</evidence>
<keyword evidence="5" id="KW-0812">Transmembrane</keyword>
<evidence type="ECO:0000313" key="6">
    <source>
        <dbReference type="EMBL" id="VVD62043.1"/>
    </source>
</evidence>
<gene>
    <name evidence="6" type="primary">proP_1</name>
    <name evidence="6" type="ORF">PEP31012_00152</name>
</gene>
<evidence type="ECO:0000256" key="4">
    <source>
        <dbReference type="ARBA" id="ARBA00022847"/>
    </source>
</evidence>
<keyword evidence="2" id="KW-0813">Transport</keyword>
<dbReference type="RefSeq" id="WP_174978064.1">
    <property type="nucleotide sequence ID" value="NZ_CABPSH010000001.1"/>
</dbReference>
<dbReference type="GO" id="GO:0005886">
    <property type="term" value="C:plasma membrane"/>
    <property type="evidence" value="ECO:0007669"/>
    <property type="project" value="UniProtKB-SubCell"/>
</dbReference>
<feature type="transmembrane region" description="Helical" evidence="5">
    <location>
        <begin position="36"/>
        <end position="59"/>
    </location>
</feature>